<dbReference type="InterPro" id="IPR025959">
    <property type="entry name" value="Winged_HTH_dom"/>
</dbReference>
<evidence type="ECO:0000259" key="1">
    <source>
        <dbReference type="Pfam" id="PF13592"/>
    </source>
</evidence>
<dbReference type="Proteomes" id="UP001272242">
    <property type="component" value="Unassembled WGS sequence"/>
</dbReference>
<evidence type="ECO:0000313" key="3">
    <source>
        <dbReference type="Proteomes" id="UP001272242"/>
    </source>
</evidence>
<accession>A0ABU5EWM2</accession>
<sequence>MTRLPVVPHLPPAEIDQRYRNCPDAAEKTRWHVLWLVTRSDEPISATAAARLVGFTPAWGRAILTRYNAHGPEGLTDRRRDNGARYKMPPPQHAELLAALRNPPPDHGLWSGPKVAAFVRDRFGITIVNQTGWQWLKELGFRLVVPRPRHPKGATAFQQQEWL</sequence>
<keyword evidence="3" id="KW-1185">Reference proteome</keyword>
<dbReference type="SUPFAM" id="SSF46689">
    <property type="entry name" value="Homeodomain-like"/>
    <property type="match status" value="1"/>
</dbReference>
<dbReference type="Pfam" id="PF13592">
    <property type="entry name" value="HTH_33"/>
    <property type="match status" value="1"/>
</dbReference>
<comment type="caution">
    <text evidence="2">The sequence shown here is derived from an EMBL/GenBank/DDBJ whole genome shotgun (WGS) entry which is preliminary data.</text>
</comment>
<dbReference type="Pfam" id="PF13384">
    <property type="entry name" value="HTH_23"/>
    <property type="match status" value="1"/>
</dbReference>
<dbReference type="RefSeq" id="WP_320686411.1">
    <property type="nucleotide sequence ID" value="NZ_JAXBLV010000123.1"/>
</dbReference>
<name>A0ABU5EWM2_9BACT</name>
<proteinExistence type="predicted"/>
<feature type="domain" description="Winged helix-turn helix" evidence="1">
    <location>
        <begin position="106"/>
        <end position="162"/>
    </location>
</feature>
<dbReference type="InterPro" id="IPR009057">
    <property type="entry name" value="Homeodomain-like_sf"/>
</dbReference>
<protein>
    <submittedName>
        <fullName evidence="2">Winged helix-turn-helix domain-containing protein</fullName>
    </submittedName>
</protein>
<dbReference type="EMBL" id="JAXBLV010000123">
    <property type="protein sequence ID" value="MDY3559698.1"/>
    <property type="molecule type" value="Genomic_DNA"/>
</dbReference>
<reference evidence="3" key="1">
    <citation type="journal article" date="2023" name="Mar. Drugs">
        <title>Gemmata algarum, a Novel Planctomycete Isolated from an Algal Mat, Displays Antimicrobial Activity.</title>
        <authorList>
            <person name="Kumar G."/>
            <person name="Kallscheuer N."/>
            <person name="Kashif M."/>
            <person name="Ahamad S."/>
            <person name="Jagadeeshwari U."/>
            <person name="Pannikurungottu S."/>
            <person name="Haufschild T."/>
            <person name="Kabuu M."/>
            <person name="Sasikala C."/>
            <person name="Jogler C."/>
            <person name="Ramana C."/>
        </authorList>
    </citation>
    <scope>NUCLEOTIDE SEQUENCE [LARGE SCALE GENOMIC DNA]</scope>
    <source>
        <strain evidence="3">JC673</strain>
    </source>
</reference>
<evidence type="ECO:0000313" key="2">
    <source>
        <dbReference type="EMBL" id="MDY3559698.1"/>
    </source>
</evidence>
<organism evidence="2 3">
    <name type="scientific">Gemmata algarum</name>
    <dbReference type="NCBI Taxonomy" id="2975278"/>
    <lineage>
        <taxon>Bacteria</taxon>
        <taxon>Pseudomonadati</taxon>
        <taxon>Planctomycetota</taxon>
        <taxon>Planctomycetia</taxon>
        <taxon>Gemmatales</taxon>
        <taxon>Gemmataceae</taxon>
        <taxon>Gemmata</taxon>
    </lineage>
</organism>
<gene>
    <name evidence="2" type="ORF">R5W23_000712</name>
</gene>